<protein>
    <recommendedName>
        <fullName evidence="1">NUMOD4 domain-containing protein</fullName>
    </recommendedName>
</protein>
<name>A0A430BZB2_SPHYA</name>
<dbReference type="Gene3D" id="3.90.75.20">
    <property type="match status" value="1"/>
</dbReference>
<dbReference type="InterPro" id="IPR010902">
    <property type="entry name" value="NUMOD4"/>
</dbReference>
<evidence type="ECO:0000313" key="2">
    <source>
        <dbReference type="EMBL" id="RSU58046.1"/>
    </source>
</evidence>
<dbReference type="GO" id="GO:0016788">
    <property type="term" value="F:hydrolase activity, acting on ester bonds"/>
    <property type="evidence" value="ECO:0007669"/>
    <property type="project" value="InterPro"/>
</dbReference>
<accession>A0A430BZB2</accession>
<dbReference type="Pfam" id="PF07463">
    <property type="entry name" value="NUMOD4"/>
    <property type="match status" value="1"/>
</dbReference>
<dbReference type="SUPFAM" id="SSF54060">
    <property type="entry name" value="His-Me finger endonucleases"/>
    <property type="match status" value="1"/>
</dbReference>
<dbReference type="EMBL" id="QRAL01000006">
    <property type="protein sequence ID" value="RSU58046.1"/>
    <property type="molecule type" value="Genomic_DNA"/>
</dbReference>
<evidence type="ECO:0000313" key="3">
    <source>
        <dbReference type="Proteomes" id="UP000287401"/>
    </source>
</evidence>
<gene>
    <name evidence="2" type="ORF">DAH51_07325</name>
</gene>
<organism evidence="2 3">
    <name type="scientific">Sphingobium yanoikuyae</name>
    <name type="common">Sphingomonas yanoikuyae</name>
    <dbReference type="NCBI Taxonomy" id="13690"/>
    <lineage>
        <taxon>Bacteria</taxon>
        <taxon>Pseudomonadati</taxon>
        <taxon>Pseudomonadota</taxon>
        <taxon>Alphaproteobacteria</taxon>
        <taxon>Sphingomonadales</taxon>
        <taxon>Sphingomonadaceae</taxon>
        <taxon>Sphingobium</taxon>
    </lineage>
</organism>
<reference evidence="2 3" key="1">
    <citation type="submission" date="2018-07" db="EMBL/GenBank/DDBJ databases">
        <title>Genomic and Epidemiologic Investigation of an Indolent Hospital Outbreak.</title>
        <authorList>
            <person name="Johnson R.C."/>
            <person name="Deming C."/>
            <person name="Conlan S."/>
            <person name="Zellmer C.J."/>
            <person name="Michelin A.V."/>
            <person name="Lee-Lin S."/>
            <person name="Thomas P.J."/>
            <person name="Park M."/>
            <person name="Weingarten R.A."/>
            <person name="Less J."/>
            <person name="Dekker J.P."/>
            <person name="Frank K.M."/>
            <person name="Musser K.A."/>
            <person name="Mcquiston J.R."/>
            <person name="Henderson D.K."/>
            <person name="Lau A.F."/>
            <person name="Palmore T.N."/>
            <person name="Segre J.A."/>
        </authorList>
    </citation>
    <scope>NUCLEOTIDE SEQUENCE [LARGE SCALE GENOMIC DNA]</scope>
    <source>
        <strain evidence="2 3">SK-NIH.Env6_1116</strain>
    </source>
</reference>
<feature type="domain" description="NUMOD4" evidence="1">
    <location>
        <begin position="2"/>
        <end position="61"/>
    </location>
</feature>
<dbReference type="AlphaFoldDB" id="A0A430BZB2"/>
<sequence length="182" mass="20130">MEVWRPVAGYDGLYEVSNLGAVSRLDRVQHVIRYGKETSCMRSGGAVAAHPNKGGYLRVTLFLNGKGRDHFVQRLVCTAFHGPAPSPAHQAAHLDGDPARNFADNLEWKLPLANAADAIQHGTYRRGSGHSHAKLDEQKVREMRSQYRRGGVRFSDLAERFGVSHRAAFAATTGRTWKHVGE</sequence>
<dbReference type="InterPro" id="IPR044925">
    <property type="entry name" value="His-Me_finger_sf"/>
</dbReference>
<comment type="caution">
    <text evidence="2">The sequence shown here is derived from an EMBL/GenBank/DDBJ whole genome shotgun (WGS) entry which is preliminary data.</text>
</comment>
<proteinExistence type="predicted"/>
<evidence type="ECO:0000259" key="1">
    <source>
        <dbReference type="Pfam" id="PF07463"/>
    </source>
</evidence>
<dbReference type="RefSeq" id="WP_125997850.1">
    <property type="nucleotide sequence ID" value="NZ_QRAL01000006.1"/>
</dbReference>
<dbReference type="Proteomes" id="UP000287401">
    <property type="component" value="Unassembled WGS sequence"/>
</dbReference>